<feature type="domain" description="Nudix hydrolase" evidence="1">
    <location>
        <begin position="145"/>
        <end position="312"/>
    </location>
</feature>
<comment type="caution">
    <text evidence="2">The sequence shown here is derived from an EMBL/GenBank/DDBJ whole genome shotgun (WGS) entry which is preliminary data.</text>
</comment>
<dbReference type="InterPro" id="IPR015797">
    <property type="entry name" value="NUDIX_hydrolase-like_dom_sf"/>
</dbReference>
<dbReference type="Proteomes" id="UP001610446">
    <property type="component" value="Unassembled WGS sequence"/>
</dbReference>
<keyword evidence="3" id="KW-1185">Reference proteome</keyword>
<name>A0ABR4KGZ8_9EURO</name>
<dbReference type="PROSITE" id="PS51462">
    <property type="entry name" value="NUDIX"/>
    <property type="match status" value="1"/>
</dbReference>
<organism evidence="2 3">
    <name type="scientific">Aspergillus pseudoustus</name>
    <dbReference type="NCBI Taxonomy" id="1810923"/>
    <lineage>
        <taxon>Eukaryota</taxon>
        <taxon>Fungi</taxon>
        <taxon>Dikarya</taxon>
        <taxon>Ascomycota</taxon>
        <taxon>Pezizomycotina</taxon>
        <taxon>Eurotiomycetes</taxon>
        <taxon>Eurotiomycetidae</taxon>
        <taxon>Eurotiales</taxon>
        <taxon>Aspergillaceae</taxon>
        <taxon>Aspergillus</taxon>
        <taxon>Aspergillus subgen. Nidulantes</taxon>
    </lineage>
</organism>
<dbReference type="PANTHER" id="PTHR13622:SF13">
    <property type="entry name" value="NUDIX HYDROLASE DOMAIN-CONTAINING PROTEIN"/>
    <property type="match status" value="1"/>
</dbReference>
<dbReference type="CDD" id="cd03676">
    <property type="entry name" value="NUDIX_Tnr3_like"/>
    <property type="match status" value="1"/>
</dbReference>
<sequence>MAQTKTYLDIVKECDNFPYPTGNQAIYNSYLKNYYAFKVAGYPQVLGHVPNYIVRAFTFPDGWIVNHESQELILTPALTDLDDENTAREKRTSLMEITLKLMSQCKARPEFTSLARKWRNETFPIHATSPPAAGTQRPILLLEIERSASALFGILTTGVQLTCYTQHPAATGEIKLWIARRSRQKQTYPGMLDNAAAGGLETGMSALEGVVRETVEEASLDERVVRMGVRSTGALSYFHVKSSPLSGRGDEGEVGFLQPEVEYIFELQLGEGIRPRPGDSEVEEFYLWNVEEVKEALLRGEFKLNSAIVVIDFFIRHGVITPENEGDYTEIVCRLHRRLG</sequence>
<accession>A0ABR4KGZ8</accession>
<reference evidence="2 3" key="1">
    <citation type="submission" date="2024-07" db="EMBL/GenBank/DDBJ databases">
        <title>Section-level genome sequencing and comparative genomics of Aspergillus sections Usti and Cavernicolus.</title>
        <authorList>
            <consortium name="Lawrence Berkeley National Laboratory"/>
            <person name="Nybo J.L."/>
            <person name="Vesth T.C."/>
            <person name="Theobald S."/>
            <person name="Frisvad J.C."/>
            <person name="Larsen T.O."/>
            <person name="Kjaerboelling I."/>
            <person name="Rothschild-Mancinelli K."/>
            <person name="Lyhne E.K."/>
            <person name="Kogle M.E."/>
            <person name="Barry K."/>
            <person name="Clum A."/>
            <person name="Na H."/>
            <person name="Ledsgaard L."/>
            <person name="Lin J."/>
            <person name="Lipzen A."/>
            <person name="Kuo A."/>
            <person name="Riley R."/>
            <person name="Mondo S."/>
            <person name="Labutti K."/>
            <person name="Haridas S."/>
            <person name="Pangalinan J."/>
            <person name="Salamov A.A."/>
            <person name="Simmons B.A."/>
            <person name="Magnuson J.K."/>
            <person name="Chen J."/>
            <person name="Drula E."/>
            <person name="Henrissat B."/>
            <person name="Wiebenga A."/>
            <person name="Lubbers R.J."/>
            <person name="Gomes A.C."/>
            <person name="Makela M.R."/>
            <person name="Stajich J."/>
            <person name="Grigoriev I.V."/>
            <person name="Mortensen U.H."/>
            <person name="De Vries R.P."/>
            <person name="Baker S.E."/>
            <person name="Andersen M.R."/>
        </authorList>
    </citation>
    <scope>NUCLEOTIDE SEQUENCE [LARGE SCALE GENOMIC DNA]</scope>
    <source>
        <strain evidence="2 3">CBS 123904</strain>
    </source>
</reference>
<dbReference type="Gene3D" id="3.90.79.10">
    <property type="entry name" value="Nucleoside Triphosphate Pyrophosphohydrolase"/>
    <property type="match status" value="1"/>
</dbReference>
<proteinExistence type="predicted"/>
<dbReference type="EMBL" id="JBFXLU010000029">
    <property type="protein sequence ID" value="KAL2851559.1"/>
    <property type="molecule type" value="Genomic_DNA"/>
</dbReference>
<evidence type="ECO:0000313" key="2">
    <source>
        <dbReference type="EMBL" id="KAL2851559.1"/>
    </source>
</evidence>
<dbReference type="SUPFAM" id="SSF55811">
    <property type="entry name" value="Nudix"/>
    <property type="match status" value="1"/>
</dbReference>
<dbReference type="PANTHER" id="PTHR13622">
    <property type="entry name" value="THIAMIN PYROPHOSPHOKINASE"/>
    <property type="match status" value="1"/>
</dbReference>
<dbReference type="Pfam" id="PF00293">
    <property type="entry name" value="NUDIX"/>
    <property type="match status" value="1"/>
</dbReference>
<evidence type="ECO:0000259" key="1">
    <source>
        <dbReference type="PROSITE" id="PS51462"/>
    </source>
</evidence>
<evidence type="ECO:0000313" key="3">
    <source>
        <dbReference type="Proteomes" id="UP001610446"/>
    </source>
</evidence>
<gene>
    <name evidence="2" type="ORF">BJY01DRAFT_208858</name>
</gene>
<protein>
    <submittedName>
        <fullName evidence="2">NUDIX hydrolase domain-like protein</fullName>
    </submittedName>
</protein>
<dbReference type="InterPro" id="IPR000086">
    <property type="entry name" value="NUDIX_hydrolase_dom"/>
</dbReference>